<dbReference type="SUPFAM" id="SSF82784">
    <property type="entry name" value="OsmC-like"/>
    <property type="match status" value="1"/>
</dbReference>
<dbReference type="EMBL" id="AWFB01000089">
    <property type="protein sequence ID" value="RAN30414.1"/>
    <property type="molecule type" value="Genomic_DNA"/>
</dbReference>
<keyword evidence="3" id="KW-1185">Reference proteome</keyword>
<dbReference type="Gene3D" id="3.30.300.20">
    <property type="match status" value="1"/>
</dbReference>
<name>A0A062TV57_9PROT</name>
<evidence type="ECO:0000256" key="1">
    <source>
        <dbReference type="ARBA" id="ARBA00007378"/>
    </source>
</evidence>
<evidence type="ECO:0000313" key="3">
    <source>
        <dbReference type="Proteomes" id="UP000249123"/>
    </source>
</evidence>
<protein>
    <submittedName>
        <fullName evidence="2">Uncharacterized protein</fullName>
    </submittedName>
</protein>
<comment type="similarity">
    <text evidence="1">Belongs to the OsmC/Ohr family.</text>
</comment>
<dbReference type="Gene3D" id="2.20.25.10">
    <property type="match status" value="1"/>
</dbReference>
<accession>A0A062TV57</accession>
<comment type="caution">
    <text evidence="2">The sequence shown here is derived from an EMBL/GenBank/DDBJ whole genome shotgun (WGS) entry which is preliminary data.</text>
</comment>
<organism evidence="2 3">
    <name type="scientific">Hyphomonas pacifica</name>
    <dbReference type="NCBI Taxonomy" id="1280941"/>
    <lineage>
        <taxon>Bacteria</taxon>
        <taxon>Pseudomonadati</taxon>
        <taxon>Pseudomonadota</taxon>
        <taxon>Alphaproteobacteria</taxon>
        <taxon>Hyphomonadales</taxon>
        <taxon>Hyphomonadaceae</taxon>
        <taxon>Hyphomonas</taxon>
    </lineage>
</organism>
<dbReference type="NCBIfam" id="TIGR03561">
    <property type="entry name" value="organ_hyd_perox"/>
    <property type="match status" value="1"/>
</dbReference>
<dbReference type="InterPro" id="IPR019953">
    <property type="entry name" value="OHR"/>
</dbReference>
<dbReference type="InterPro" id="IPR036102">
    <property type="entry name" value="OsmC/Ohrsf"/>
</dbReference>
<dbReference type="GO" id="GO:0006979">
    <property type="term" value="P:response to oxidative stress"/>
    <property type="evidence" value="ECO:0007669"/>
    <property type="project" value="InterPro"/>
</dbReference>
<reference evidence="2 3" key="1">
    <citation type="submission" date="2013-04" db="EMBL/GenBank/DDBJ databases">
        <title>Hyphomonas sp. T24B3 Genome Sequencing.</title>
        <authorList>
            <person name="Lai Q."/>
            <person name="Shao Z."/>
        </authorList>
    </citation>
    <scope>NUCLEOTIDE SEQUENCE [LARGE SCALE GENOMIC DNA]</scope>
    <source>
        <strain evidence="2 3">T24B3</strain>
    </source>
</reference>
<accession>A0A328JSP1</accession>
<dbReference type="AlphaFoldDB" id="A0A062TV57"/>
<dbReference type="OrthoDB" id="9797508at2"/>
<dbReference type="Proteomes" id="UP000249123">
    <property type="component" value="Unassembled WGS sequence"/>
</dbReference>
<sequence length="144" mass="14787">MSVTVLYETKAVATGNREGDGMAETLDGSLKLNLAAPKELGGSGNGNNPEEIFAVGYAACFIGAMKAVASKSEYLKLPADAKATATVGIGPYSEGGYGLKVSLDVSLPGLEKAAAEELVQKAHEVCPYSNATRGNVDMELSVSV</sequence>
<dbReference type="STRING" id="1280941.HY2_05255"/>
<dbReference type="Pfam" id="PF02566">
    <property type="entry name" value="OsmC"/>
    <property type="match status" value="1"/>
</dbReference>
<dbReference type="InterPro" id="IPR015946">
    <property type="entry name" value="KH_dom-like_a/b"/>
</dbReference>
<dbReference type="RefSeq" id="WP_034829015.1">
    <property type="nucleotide sequence ID" value="NZ_AWFA01000067.1"/>
</dbReference>
<gene>
    <name evidence="2" type="ORF">HY3_06225</name>
</gene>
<dbReference type="PANTHER" id="PTHR33797:SF2">
    <property type="entry name" value="ORGANIC HYDROPEROXIDE RESISTANCE PROTEIN-LIKE"/>
    <property type="match status" value="1"/>
</dbReference>
<dbReference type="PANTHER" id="PTHR33797">
    <property type="entry name" value="ORGANIC HYDROPEROXIDE RESISTANCE PROTEIN-LIKE"/>
    <property type="match status" value="1"/>
</dbReference>
<proteinExistence type="inferred from homology"/>
<dbReference type="InterPro" id="IPR003718">
    <property type="entry name" value="OsmC/Ohr_fam"/>
</dbReference>
<evidence type="ECO:0000313" key="2">
    <source>
        <dbReference type="EMBL" id="RAN30414.1"/>
    </source>
</evidence>
<dbReference type="eggNOG" id="COG1764">
    <property type="taxonomic scope" value="Bacteria"/>
</dbReference>